<name>W9DSJ6_METTI</name>
<dbReference type="SUPFAM" id="SSF52507">
    <property type="entry name" value="Homo-oligomeric flavin-containing Cys decarboxylases, HFCD"/>
    <property type="match status" value="1"/>
</dbReference>
<comment type="cofactor">
    <cofactor evidence="3">
        <name>FMN</name>
        <dbReference type="ChEBI" id="CHEBI:58210"/>
    </cofactor>
    <text evidence="3">Binds 1 FMN per subunit.</text>
</comment>
<keyword evidence="3" id="KW-0511">Multifunctional enzyme</keyword>
<comment type="catalytic activity">
    <reaction evidence="3">
        <text>N-[(R)-4-phosphopantothenoyl]-L-cysteine + H(+) = (R)-4'-phosphopantetheine + CO2</text>
        <dbReference type="Rhea" id="RHEA:16793"/>
        <dbReference type="ChEBI" id="CHEBI:15378"/>
        <dbReference type="ChEBI" id="CHEBI:16526"/>
        <dbReference type="ChEBI" id="CHEBI:59458"/>
        <dbReference type="ChEBI" id="CHEBI:61723"/>
        <dbReference type="EC" id="4.1.1.36"/>
    </reaction>
</comment>
<dbReference type="Proteomes" id="UP000019483">
    <property type="component" value="Unassembled WGS sequence"/>
</dbReference>
<protein>
    <recommendedName>
        <fullName evidence="3">Coenzyme A biosynthesis bifunctional protein CoaBC</fullName>
    </recommendedName>
    <alternativeName>
        <fullName evidence="3">DNA/pantothenate metabolism flavoprotein</fullName>
    </alternativeName>
    <alternativeName>
        <fullName evidence="3">Phosphopantothenoylcysteine synthetase/decarboxylase</fullName>
        <shortName evidence="3">PPCS-PPCDC</shortName>
    </alternativeName>
    <domain>
        <recommendedName>
            <fullName evidence="3">Phosphopantothenoylcysteine decarboxylase</fullName>
            <shortName evidence="3">PPC decarboxylase</shortName>
            <shortName evidence="3">PPC-DC</shortName>
            <ecNumber evidence="3">4.1.1.36</ecNumber>
        </recommendedName>
        <alternativeName>
            <fullName evidence="3">CoaC</fullName>
        </alternativeName>
    </domain>
    <domain>
        <recommendedName>
            <fullName evidence="3">Phosphopantothenate--cysteine ligase</fullName>
            <ecNumber evidence="3">6.3.2.5</ecNumber>
        </recommendedName>
        <alternativeName>
            <fullName evidence="3">CoaB</fullName>
        </alternativeName>
        <alternativeName>
            <fullName evidence="3">Phosphopantothenoylcysteine synthetase</fullName>
            <shortName evidence="3">PPC synthetase</shortName>
            <shortName evidence="3">PPC-S</shortName>
        </alternativeName>
    </domain>
</protein>
<dbReference type="UniPathway" id="UPA00241"/>
<feature type="domain" description="DNA/pantothenate metabolism flavoprotein C-terminal" evidence="5">
    <location>
        <begin position="199"/>
        <end position="409"/>
    </location>
</feature>
<dbReference type="Gene3D" id="3.40.50.1950">
    <property type="entry name" value="Flavin prenyltransferase-like"/>
    <property type="match status" value="1"/>
</dbReference>
<dbReference type="PANTHER" id="PTHR14359">
    <property type="entry name" value="HOMO-OLIGOMERIC FLAVIN CONTAINING CYS DECARBOXYLASE FAMILY"/>
    <property type="match status" value="1"/>
</dbReference>
<dbReference type="GO" id="GO:0015937">
    <property type="term" value="P:coenzyme A biosynthetic process"/>
    <property type="evidence" value="ECO:0007669"/>
    <property type="project" value="UniProtKB-UniRule"/>
</dbReference>
<accession>W9DSJ6</accession>
<keyword evidence="2 3" id="KW-0456">Lyase</keyword>
<proteinExistence type="inferred from homology"/>
<keyword evidence="3 6" id="KW-0436">Ligase</keyword>
<dbReference type="EMBL" id="AZAJ01000001">
    <property type="protein sequence ID" value="ETA68778.1"/>
    <property type="molecule type" value="Genomic_DNA"/>
</dbReference>
<dbReference type="GO" id="GO:0015941">
    <property type="term" value="P:pantothenate catabolic process"/>
    <property type="evidence" value="ECO:0007669"/>
    <property type="project" value="InterPro"/>
</dbReference>
<dbReference type="GO" id="GO:0004632">
    <property type="term" value="F:phosphopantothenate--cysteine ligase activity"/>
    <property type="evidence" value="ECO:0007669"/>
    <property type="project" value="UniProtKB-UniRule"/>
</dbReference>
<dbReference type="GO" id="GO:0004633">
    <property type="term" value="F:phosphopantothenoylcysteine decarboxylase activity"/>
    <property type="evidence" value="ECO:0007669"/>
    <property type="project" value="UniProtKB-UniRule"/>
</dbReference>
<evidence type="ECO:0000313" key="6">
    <source>
        <dbReference type="EMBL" id="ETA68778.1"/>
    </source>
</evidence>
<dbReference type="InterPro" id="IPR005252">
    <property type="entry name" value="CoaBC"/>
</dbReference>
<keyword evidence="3" id="KW-0479">Metal-binding</keyword>
<dbReference type="InterPro" id="IPR035929">
    <property type="entry name" value="CoaB-like_sf"/>
</dbReference>
<dbReference type="PANTHER" id="PTHR14359:SF6">
    <property type="entry name" value="PHOSPHOPANTOTHENOYLCYSTEINE DECARBOXYLASE"/>
    <property type="match status" value="1"/>
</dbReference>
<dbReference type="GO" id="GO:0010181">
    <property type="term" value="F:FMN binding"/>
    <property type="evidence" value="ECO:0007669"/>
    <property type="project" value="UniProtKB-UniRule"/>
</dbReference>
<dbReference type="STRING" id="1090322.MettiDRAFT_2259"/>
<feature type="binding site" evidence="3">
    <location>
        <position position="292"/>
    </location>
    <ligand>
        <name>CTP</name>
        <dbReference type="ChEBI" id="CHEBI:37563"/>
    </ligand>
</feature>
<keyword evidence="3" id="KW-0285">Flavoprotein</keyword>
<dbReference type="InterPro" id="IPR036551">
    <property type="entry name" value="Flavin_trans-like"/>
</dbReference>
<evidence type="ECO:0000256" key="2">
    <source>
        <dbReference type="ARBA" id="ARBA00023239"/>
    </source>
</evidence>
<dbReference type="Gene3D" id="3.40.50.10300">
    <property type="entry name" value="CoaB-like"/>
    <property type="match status" value="1"/>
</dbReference>
<comment type="caution">
    <text evidence="3">Lacks conserved residue(s) required for the propagation of feature annotation.</text>
</comment>
<feature type="region of interest" description="Phosphopantothenate--cysteine ligase" evidence="3">
    <location>
        <begin position="203"/>
        <end position="417"/>
    </location>
</feature>
<evidence type="ECO:0000256" key="3">
    <source>
        <dbReference type="HAMAP-Rule" id="MF_02225"/>
    </source>
</evidence>
<keyword evidence="7" id="KW-1185">Reference proteome</keyword>
<dbReference type="InterPro" id="IPR003382">
    <property type="entry name" value="Flavoprotein"/>
</dbReference>
<comment type="pathway">
    <text evidence="3">Cofactor biosynthesis; coenzyme A biosynthesis.</text>
</comment>
<dbReference type="OrthoDB" id="10536at2157"/>
<dbReference type="GO" id="GO:0071513">
    <property type="term" value="C:phosphopantothenoylcysteine decarboxylase complex"/>
    <property type="evidence" value="ECO:0007669"/>
    <property type="project" value="TreeGrafter"/>
</dbReference>
<keyword evidence="3" id="KW-0460">Magnesium</keyword>
<comment type="cofactor">
    <cofactor evidence="3">
        <name>Mg(2+)</name>
        <dbReference type="ChEBI" id="CHEBI:18420"/>
    </cofactor>
</comment>
<feature type="region of interest" description="Phosphopantothenoylcysteine decarboxylase" evidence="3">
    <location>
        <begin position="1"/>
        <end position="202"/>
    </location>
</feature>
<dbReference type="SUPFAM" id="SSF102645">
    <property type="entry name" value="CoaB-like"/>
    <property type="match status" value="1"/>
</dbReference>
<evidence type="ECO:0000259" key="4">
    <source>
        <dbReference type="Pfam" id="PF02441"/>
    </source>
</evidence>
<feature type="binding site" evidence="3">
    <location>
        <position position="301"/>
    </location>
    <ligand>
        <name>CTP</name>
        <dbReference type="ChEBI" id="CHEBI:37563"/>
    </ligand>
</feature>
<dbReference type="NCBIfam" id="TIGR00521">
    <property type="entry name" value="coaBC_dfp"/>
    <property type="match status" value="1"/>
</dbReference>
<evidence type="ECO:0000256" key="1">
    <source>
        <dbReference type="ARBA" id="ARBA00022793"/>
    </source>
</evidence>
<dbReference type="Pfam" id="PF02441">
    <property type="entry name" value="Flavoprotein"/>
    <property type="match status" value="1"/>
</dbReference>
<dbReference type="GO" id="GO:0046872">
    <property type="term" value="F:metal ion binding"/>
    <property type="evidence" value="ECO:0007669"/>
    <property type="project" value="UniProtKB-KW"/>
</dbReference>
<organism evidence="6 7">
    <name type="scientific">Methanolobus tindarius DSM 2278</name>
    <dbReference type="NCBI Taxonomy" id="1090322"/>
    <lineage>
        <taxon>Archaea</taxon>
        <taxon>Methanobacteriati</taxon>
        <taxon>Methanobacteriota</taxon>
        <taxon>Stenosarchaea group</taxon>
        <taxon>Methanomicrobia</taxon>
        <taxon>Methanosarcinales</taxon>
        <taxon>Methanosarcinaceae</taxon>
        <taxon>Methanolobus</taxon>
    </lineage>
</organism>
<dbReference type="EC" id="4.1.1.36" evidence="3"/>
<gene>
    <name evidence="3" type="primary">coaBC</name>
    <name evidence="6" type="ORF">MettiDRAFT_2259</name>
</gene>
<comment type="catalytic activity">
    <reaction evidence="3">
        <text>(R)-4'-phosphopantothenate + L-cysteine + CTP = N-[(R)-4-phosphopantothenoyl]-L-cysteine + CMP + diphosphate + H(+)</text>
        <dbReference type="Rhea" id="RHEA:19397"/>
        <dbReference type="ChEBI" id="CHEBI:10986"/>
        <dbReference type="ChEBI" id="CHEBI:15378"/>
        <dbReference type="ChEBI" id="CHEBI:33019"/>
        <dbReference type="ChEBI" id="CHEBI:35235"/>
        <dbReference type="ChEBI" id="CHEBI:37563"/>
        <dbReference type="ChEBI" id="CHEBI:59458"/>
        <dbReference type="ChEBI" id="CHEBI:60377"/>
        <dbReference type="EC" id="6.3.2.5"/>
    </reaction>
</comment>
<dbReference type="InterPro" id="IPR007085">
    <property type="entry name" value="DNA/pantothenate-metab_flavo_C"/>
</dbReference>
<dbReference type="RefSeq" id="WP_023845912.1">
    <property type="nucleotide sequence ID" value="NZ_AZAJ01000001.1"/>
</dbReference>
<keyword evidence="3" id="KW-0288">FMN</keyword>
<evidence type="ECO:0000313" key="7">
    <source>
        <dbReference type="Proteomes" id="UP000019483"/>
    </source>
</evidence>
<keyword evidence="1 3" id="KW-0210">Decarboxylase</keyword>
<comment type="function">
    <text evidence="3">Catalyzes two sequential steps in the biosynthesis of coenzyme A. In the first step cysteine is conjugated to 4'-phosphopantothenate to form 4-phosphopantothenoylcysteine. In the second step the latter compound is decarboxylated to form 4'-phosphopantotheine.</text>
</comment>
<feature type="binding site" evidence="3">
    <location>
        <position position="335"/>
    </location>
    <ligand>
        <name>CTP</name>
        <dbReference type="ChEBI" id="CHEBI:37563"/>
    </ligand>
</feature>
<dbReference type="HAMAP" id="MF_02225">
    <property type="entry name" value="CoaBC"/>
    <property type="match status" value="1"/>
</dbReference>
<reference evidence="6 7" key="1">
    <citation type="submission" date="2013-08" db="EMBL/GenBank/DDBJ databases">
        <authorList>
            <consortium name="DOE Joint Genome Institute"/>
            <person name="Eisen J."/>
            <person name="Huntemann M."/>
            <person name="Han J."/>
            <person name="Chen A."/>
            <person name="Kyrpides N."/>
            <person name="Mavromatis K."/>
            <person name="Markowitz V."/>
            <person name="Palaniappan K."/>
            <person name="Ivanova N."/>
            <person name="Schaumberg A."/>
            <person name="Pati A."/>
            <person name="Liolios K."/>
            <person name="Nordberg H.P."/>
            <person name="Cantor M.N."/>
            <person name="Hua S.X."/>
            <person name="Woyke T."/>
        </authorList>
    </citation>
    <scope>NUCLEOTIDE SEQUENCE [LARGE SCALE GENOMIC DNA]</scope>
    <source>
        <strain evidence="6 7">DSM 2278</strain>
    </source>
</reference>
<feature type="domain" description="Flavoprotein" evidence="4">
    <location>
        <begin position="24"/>
        <end position="180"/>
    </location>
</feature>
<comment type="similarity">
    <text evidence="3">In the C-terminal section; belongs to the PPC synthetase family.</text>
</comment>
<dbReference type="Pfam" id="PF04127">
    <property type="entry name" value="DFP"/>
    <property type="match status" value="1"/>
</dbReference>
<dbReference type="AlphaFoldDB" id="W9DSJ6"/>
<sequence length="417" mass="44927">MPQIPNEHPTLWIKSTKSESLKGKTIVLAVTGSIAAVRTIELAREFIRRGADVHAVMSEAAGWIINPMALHYATGNDVITGITGKVEHVEFFGNLGRADLLLIAPATANTLGKIASGIDDTPVTTFATTAIGAGKPVMIVPAMHEDMYNHPAVMENIEKMKGWGINFIGPKIEEGIAKIAGNDEIVLEVEREIGKRTLCGKKILITSGSTAEPIDPIRILTNRASGKTGNELALEAYRRGAEVTIVHRNKIVFSGSGINEIFAETAEQMTDAVLGELAKDYDILISSAAIADYTLDASEQKIKSGENGLELSFRTTRKLIKEARQAYPQVKIVGFKAEAGVETDELLKRAKQTLENSGLDMIVANEVSKGGMGTDSNNITILYSGNKDNICIEGSKSHIANILMDEITELLTSKGEK</sequence>
<comment type="caution">
    <text evidence="6">The sequence shown here is derived from an EMBL/GenBank/DDBJ whole genome shotgun (WGS) entry which is preliminary data.</text>
</comment>
<comment type="similarity">
    <text evidence="3">In the N-terminal section; belongs to the HFCD (homo-oligomeric flavin containing Cys decarboxylase) superfamily.</text>
</comment>
<dbReference type="EC" id="6.3.2.5" evidence="3"/>
<evidence type="ECO:0000259" key="5">
    <source>
        <dbReference type="Pfam" id="PF04127"/>
    </source>
</evidence>